<proteinExistence type="predicted"/>
<comment type="caution">
    <text evidence="1">The sequence shown here is derived from an EMBL/GenBank/DDBJ whole genome shotgun (WGS) entry which is preliminary data.</text>
</comment>
<evidence type="ECO:0000313" key="1">
    <source>
        <dbReference type="EMBL" id="KST67696.1"/>
    </source>
</evidence>
<dbReference type="EMBL" id="LMTZ01000085">
    <property type="protein sequence ID" value="KST67696.1"/>
    <property type="molecule type" value="Genomic_DNA"/>
</dbReference>
<dbReference type="RefSeq" id="WP_027845827.1">
    <property type="nucleotide sequence ID" value="NZ_LMTZ01000085.1"/>
</dbReference>
<dbReference type="Pfam" id="PF10722">
    <property type="entry name" value="YbjN"/>
    <property type="match status" value="1"/>
</dbReference>
<dbReference type="CDD" id="cd17033">
    <property type="entry name" value="DR1245-like"/>
    <property type="match status" value="1"/>
</dbReference>
<accession>A0A0V7ZST7</accession>
<dbReference type="Proteomes" id="UP000053372">
    <property type="component" value="Unassembled WGS sequence"/>
</dbReference>
<name>A0A0V7ZST7_9CYAN</name>
<keyword evidence="2" id="KW-1185">Reference proteome</keyword>
<reference evidence="1 2" key="1">
    <citation type="journal article" date="2015" name="Genome Announc.">
        <title>Draft Genome of the Euendolithic (true boring) Cyanobacterium Mastigocoleus testarum strain BC008.</title>
        <authorList>
            <person name="Guida B.S."/>
            <person name="Garcia-Pichel F."/>
        </authorList>
    </citation>
    <scope>NUCLEOTIDE SEQUENCE [LARGE SCALE GENOMIC DNA]</scope>
    <source>
        <strain evidence="1 2">BC008</strain>
    </source>
</reference>
<organism evidence="1 2">
    <name type="scientific">Mastigocoleus testarum BC008</name>
    <dbReference type="NCBI Taxonomy" id="371196"/>
    <lineage>
        <taxon>Bacteria</taxon>
        <taxon>Bacillati</taxon>
        <taxon>Cyanobacteriota</taxon>
        <taxon>Cyanophyceae</taxon>
        <taxon>Nostocales</taxon>
        <taxon>Hapalosiphonaceae</taxon>
        <taxon>Mastigocoleus</taxon>
    </lineage>
</organism>
<evidence type="ECO:0000313" key="2">
    <source>
        <dbReference type="Proteomes" id="UP000053372"/>
    </source>
</evidence>
<gene>
    <name evidence="1" type="ORF">BC008_43855</name>
</gene>
<dbReference type="InterPro" id="IPR019660">
    <property type="entry name" value="Put_sensory_transdc_reg_YbjN"/>
</dbReference>
<dbReference type="OrthoDB" id="5192220at2"/>
<evidence type="ECO:0008006" key="3">
    <source>
        <dbReference type="Google" id="ProtNLM"/>
    </source>
</evidence>
<dbReference type="AlphaFoldDB" id="A0A0V7ZST7"/>
<sequence>MNNKQITDNTDSSQSINENNAPQALKTLGDFLQEDGWNPQFIEEKEAYKINFKSEHGIGIAYAQILTDLEQFLFYVMMPFKIPEESLNIISEFITRANYGLRVGNFEMDYEDGEVRYKTCIDFGGETLTKGYIKNNAYPALKTMERYIPGFLSVVYGGKNPKDALAVLEE</sequence>
<protein>
    <recommendedName>
        <fullName evidence="3">YbjN domain-containing protein</fullName>
    </recommendedName>
</protein>